<dbReference type="RefSeq" id="WP_094377123.1">
    <property type="nucleotide sequence ID" value="NZ_NOKA02000123.1"/>
</dbReference>
<accession>A0A371J2M8</accession>
<organism evidence="3 4">
    <name type="scientific">Lachnotalea glycerini</name>
    <dbReference type="NCBI Taxonomy" id="1763509"/>
    <lineage>
        <taxon>Bacteria</taxon>
        <taxon>Bacillati</taxon>
        <taxon>Bacillota</taxon>
        <taxon>Clostridia</taxon>
        <taxon>Lachnospirales</taxon>
        <taxon>Lachnospiraceae</taxon>
        <taxon>Lachnotalea</taxon>
    </lineage>
</organism>
<dbReference type="AlphaFoldDB" id="A0A371J2M8"/>
<dbReference type="Proteomes" id="UP000216411">
    <property type="component" value="Unassembled WGS sequence"/>
</dbReference>
<gene>
    <name evidence="3" type="ORF">CG710_021215</name>
</gene>
<dbReference type="PANTHER" id="PTHR42760:SF5">
    <property type="entry name" value="2-DEHYDRO-3-DEOXY-D-GLUCONATE 5-DEHYDROGENASE"/>
    <property type="match status" value="1"/>
</dbReference>
<comment type="caution">
    <text evidence="3">The sequence shown here is derived from an EMBL/GenBank/DDBJ whole genome shotgun (WGS) entry which is preliminary data.</text>
</comment>
<dbReference type="GO" id="GO:0016616">
    <property type="term" value="F:oxidoreductase activity, acting on the CH-OH group of donors, NAD or NADP as acceptor"/>
    <property type="evidence" value="ECO:0007669"/>
    <property type="project" value="TreeGrafter"/>
</dbReference>
<dbReference type="EMBL" id="NOKA02000123">
    <property type="protein sequence ID" value="RDY27040.1"/>
    <property type="molecule type" value="Genomic_DNA"/>
</dbReference>
<comment type="similarity">
    <text evidence="1">Belongs to the short-chain dehydrogenases/reductases (SDR) family.</text>
</comment>
<keyword evidence="4" id="KW-1185">Reference proteome</keyword>
<name>A0A371J2M8_9FIRM</name>
<proteinExistence type="inferred from homology"/>
<dbReference type="PRINTS" id="PR00080">
    <property type="entry name" value="SDRFAMILY"/>
</dbReference>
<dbReference type="FunFam" id="3.40.50.720:FF:000084">
    <property type="entry name" value="Short-chain dehydrogenase reductase"/>
    <property type="match status" value="1"/>
</dbReference>
<dbReference type="SUPFAM" id="SSF51735">
    <property type="entry name" value="NAD(P)-binding Rossmann-fold domains"/>
    <property type="match status" value="1"/>
</dbReference>
<reference evidence="3 4" key="1">
    <citation type="journal article" date="2017" name="Genome Announc.">
        <title>Draft Genome Sequence of a Sporulating and Motile Strain of Lachnotalea glycerini Isolated from Water in Quebec City, Canada.</title>
        <authorList>
            <person name="Maheux A.F."/>
            <person name="Boudreau D.K."/>
            <person name="Berube E."/>
            <person name="Boissinot M."/>
            <person name="Raymond F."/>
            <person name="Brodeur S."/>
            <person name="Corbeil J."/>
            <person name="Isabel S."/>
            <person name="Omar R.F."/>
            <person name="Bergeron M.G."/>
        </authorList>
    </citation>
    <scope>NUCLEOTIDE SEQUENCE [LARGE SCALE GENOMIC DNA]</scope>
    <source>
        <strain evidence="3 4">CCRI-19302</strain>
    </source>
</reference>
<dbReference type="PROSITE" id="PS00061">
    <property type="entry name" value="ADH_SHORT"/>
    <property type="match status" value="1"/>
</dbReference>
<dbReference type="PANTHER" id="PTHR42760">
    <property type="entry name" value="SHORT-CHAIN DEHYDROGENASES/REDUCTASES FAMILY MEMBER"/>
    <property type="match status" value="1"/>
</dbReference>
<dbReference type="OrthoDB" id="9803333at2"/>
<evidence type="ECO:0000313" key="3">
    <source>
        <dbReference type="EMBL" id="RDY27040.1"/>
    </source>
</evidence>
<dbReference type="PRINTS" id="PR00081">
    <property type="entry name" value="GDHRDH"/>
</dbReference>
<dbReference type="GO" id="GO:0008206">
    <property type="term" value="P:bile acid metabolic process"/>
    <property type="evidence" value="ECO:0007669"/>
    <property type="project" value="UniProtKB-ARBA"/>
</dbReference>
<evidence type="ECO:0000313" key="4">
    <source>
        <dbReference type="Proteomes" id="UP000216411"/>
    </source>
</evidence>
<dbReference type="InterPro" id="IPR002347">
    <property type="entry name" value="SDR_fam"/>
</dbReference>
<dbReference type="Pfam" id="PF13561">
    <property type="entry name" value="adh_short_C2"/>
    <property type="match status" value="1"/>
</dbReference>
<evidence type="ECO:0000256" key="1">
    <source>
        <dbReference type="ARBA" id="ARBA00006484"/>
    </source>
</evidence>
<dbReference type="InterPro" id="IPR020904">
    <property type="entry name" value="Sc_DH/Rdtase_CS"/>
</dbReference>
<dbReference type="InterPro" id="IPR036291">
    <property type="entry name" value="NAD(P)-bd_dom_sf"/>
</dbReference>
<protein>
    <submittedName>
        <fullName evidence="3">SDR family oxidoreductase</fullName>
    </submittedName>
</protein>
<sequence length="252" mass="26754">MNFRLDGKKAIVTGGGSGLCYKIAEGMHEAGAEIVLLSVGDEVATAAKELGKSGALVYAVSADLSDIKQLKEAYEKSLEYLGGHLDILVNGAGVQYRCEAADFPIEQWERVIGINLNAVFYIAQLAGRTMLNQHYGKIINIASMTAFLGSTNVCAYTASKGGVAQLTKALSNEWAGKGINVNAIAPGYMQTAMTADMKEKNPAQYEEITSRIPMGRWGQAEDLKGIAVFLASDEASYISGAIIPVDGGYLGK</sequence>
<keyword evidence="2" id="KW-0560">Oxidoreductase</keyword>
<dbReference type="Gene3D" id="3.40.50.720">
    <property type="entry name" value="NAD(P)-binding Rossmann-like Domain"/>
    <property type="match status" value="1"/>
</dbReference>
<evidence type="ECO:0000256" key="2">
    <source>
        <dbReference type="ARBA" id="ARBA00023002"/>
    </source>
</evidence>